<protein>
    <submittedName>
        <fullName evidence="2">Uncharacterized protein</fullName>
    </submittedName>
</protein>
<keyword evidence="1" id="KW-1133">Transmembrane helix</keyword>
<comment type="caution">
    <text evidence="2">The sequence shown here is derived from an EMBL/GenBank/DDBJ whole genome shotgun (WGS) entry which is preliminary data.</text>
</comment>
<reference evidence="2" key="1">
    <citation type="submission" date="2022-12" db="EMBL/GenBank/DDBJ databases">
        <title>Genome assemblies of Blomia tropicalis.</title>
        <authorList>
            <person name="Cui Y."/>
        </authorList>
    </citation>
    <scope>NUCLEOTIDE SEQUENCE</scope>
    <source>
        <tissue evidence="2">Adult mites</tissue>
    </source>
</reference>
<evidence type="ECO:0000313" key="3">
    <source>
        <dbReference type="Proteomes" id="UP001142055"/>
    </source>
</evidence>
<keyword evidence="1" id="KW-0812">Transmembrane</keyword>
<dbReference type="Proteomes" id="UP001142055">
    <property type="component" value="Chromosome 1"/>
</dbReference>
<feature type="transmembrane region" description="Helical" evidence="1">
    <location>
        <begin position="54"/>
        <end position="74"/>
    </location>
</feature>
<name>A0A9Q0RRM4_BLOTA</name>
<organism evidence="2 3">
    <name type="scientific">Blomia tropicalis</name>
    <name type="common">Mite</name>
    <dbReference type="NCBI Taxonomy" id="40697"/>
    <lineage>
        <taxon>Eukaryota</taxon>
        <taxon>Metazoa</taxon>
        <taxon>Ecdysozoa</taxon>
        <taxon>Arthropoda</taxon>
        <taxon>Chelicerata</taxon>
        <taxon>Arachnida</taxon>
        <taxon>Acari</taxon>
        <taxon>Acariformes</taxon>
        <taxon>Sarcoptiformes</taxon>
        <taxon>Astigmata</taxon>
        <taxon>Glycyphagoidea</taxon>
        <taxon>Echimyopodidae</taxon>
        <taxon>Blomia</taxon>
    </lineage>
</organism>
<feature type="transmembrane region" description="Helical" evidence="1">
    <location>
        <begin position="12"/>
        <end position="34"/>
    </location>
</feature>
<accession>A0A9Q0RRM4</accession>
<evidence type="ECO:0000313" key="2">
    <source>
        <dbReference type="EMBL" id="KAJ6225713.1"/>
    </source>
</evidence>
<keyword evidence="3" id="KW-1185">Reference proteome</keyword>
<dbReference type="AlphaFoldDB" id="A0A9Q0RRM4"/>
<gene>
    <name evidence="2" type="ORF">RDWZM_004258</name>
</gene>
<dbReference type="EMBL" id="JAPWDV010000001">
    <property type="protein sequence ID" value="KAJ6225713.1"/>
    <property type="molecule type" value="Genomic_DNA"/>
</dbReference>
<proteinExistence type="predicted"/>
<evidence type="ECO:0000256" key="1">
    <source>
        <dbReference type="SAM" id="Phobius"/>
    </source>
</evidence>
<sequence>MPPFHDNPKKSVNYYGVFTLWASILIFASFFVLYTSGCGKFDSLDIRCILATTFVIGILMFLFSFCNIAVRLFHKKCCFYFKDM</sequence>
<keyword evidence="1" id="KW-0472">Membrane</keyword>